<feature type="region of interest" description="Disordered" evidence="3">
    <location>
        <begin position="60"/>
        <end position="90"/>
    </location>
</feature>
<dbReference type="SUPFAM" id="SSF48498">
    <property type="entry name" value="Tetracyclin repressor-like, C-terminal domain"/>
    <property type="match status" value="1"/>
</dbReference>
<evidence type="ECO:0000313" key="5">
    <source>
        <dbReference type="EMBL" id="PYE15102.1"/>
    </source>
</evidence>
<protein>
    <submittedName>
        <fullName evidence="5">TetR family transcriptional regulator</fullName>
    </submittedName>
</protein>
<dbReference type="Gene3D" id="1.10.357.10">
    <property type="entry name" value="Tetracycline Repressor, domain 2"/>
    <property type="match status" value="1"/>
</dbReference>
<proteinExistence type="predicted"/>
<organism evidence="5 6">
    <name type="scientific">Williamsia limnetica</name>
    <dbReference type="NCBI Taxonomy" id="882452"/>
    <lineage>
        <taxon>Bacteria</taxon>
        <taxon>Bacillati</taxon>
        <taxon>Actinomycetota</taxon>
        <taxon>Actinomycetes</taxon>
        <taxon>Mycobacteriales</taxon>
        <taxon>Nocardiaceae</taxon>
        <taxon>Williamsia</taxon>
    </lineage>
</organism>
<dbReference type="InterPro" id="IPR001647">
    <property type="entry name" value="HTH_TetR"/>
</dbReference>
<comment type="caution">
    <text evidence="5">The sequence shown here is derived from an EMBL/GenBank/DDBJ whole genome shotgun (WGS) entry which is preliminary data.</text>
</comment>
<dbReference type="InterPro" id="IPR036271">
    <property type="entry name" value="Tet_transcr_reg_TetR-rel_C_sf"/>
</dbReference>
<dbReference type="AlphaFoldDB" id="A0A318RII6"/>
<accession>A0A318RII6</accession>
<dbReference type="Pfam" id="PF00440">
    <property type="entry name" value="TetR_N"/>
    <property type="match status" value="1"/>
</dbReference>
<reference evidence="5 6" key="1">
    <citation type="submission" date="2018-06" db="EMBL/GenBank/DDBJ databases">
        <title>Genomic Encyclopedia of Type Strains, Phase IV (KMG-IV): sequencing the most valuable type-strain genomes for metagenomic binning, comparative biology and taxonomic classification.</title>
        <authorList>
            <person name="Goeker M."/>
        </authorList>
    </citation>
    <scope>NUCLEOTIDE SEQUENCE [LARGE SCALE GENOMIC DNA]</scope>
    <source>
        <strain evidence="5 6">DSM 45521</strain>
    </source>
</reference>
<dbReference type="Pfam" id="PF19344">
    <property type="entry name" value="TetR_C_32"/>
    <property type="match status" value="1"/>
</dbReference>
<evidence type="ECO:0000259" key="4">
    <source>
        <dbReference type="PROSITE" id="PS50977"/>
    </source>
</evidence>
<feature type="DNA-binding region" description="H-T-H motif" evidence="2">
    <location>
        <begin position="158"/>
        <end position="177"/>
    </location>
</feature>
<dbReference type="GO" id="GO:0003677">
    <property type="term" value="F:DNA binding"/>
    <property type="evidence" value="ECO:0007669"/>
    <property type="project" value="UniProtKB-UniRule"/>
</dbReference>
<evidence type="ECO:0000256" key="3">
    <source>
        <dbReference type="SAM" id="MobiDB-lite"/>
    </source>
</evidence>
<feature type="domain" description="HTH tetR-type" evidence="4">
    <location>
        <begin position="136"/>
        <end position="195"/>
    </location>
</feature>
<evidence type="ECO:0000256" key="1">
    <source>
        <dbReference type="ARBA" id="ARBA00023125"/>
    </source>
</evidence>
<keyword evidence="6" id="KW-1185">Reference proteome</keyword>
<dbReference type="InterPro" id="IPR045823">
    <property type="entry name" value="TetR_C_32"/>
</dbReference>
<name>A0A318RII6_WILLI</name>
<sequence>MNPAQHADHQVSPWAIGPRPDRPSAAELVSVAFIQCYPNPGERTLSTVVTRLSMPYRSAREHKVESSSITTGVTTRNDSPTMSPRPNPAAAARAAVAAAATAASKGVSLPQAIRNQVGTDDVKTDGRKRRWEGHKEARRTELVDGTLAAVRTLGADAGMDEIASEIGVSKTVLYRYFSDKSDLTTAAMMRFLETVLVPRLGSAINEDVGEFELTRMVISVYVQTVADEPHIYSFVMAGGSGTQVLADSQKLVAQMLTFVMINRMVDQGSQTAGVETWAYSLVGAIQLAVHWWMVEQRLGKDELIDYLTMMVWSSISGIAAAGGSPEYFNAQDHPLPQTPESTRQTD</sequence>
<feature type="region of interest" description="Disordered" evidence="3">
    <location>
        <begin position="114"/>
        <end position="135"/>
    </location>
</feature>
<keyword evidence="1 2" id="KW-0238">DNA-binding</keyword>
<dbReference type="PROSITE" id="PS50977">
    <property type="entry name" value="HTH_TETR_2"/>
    <property type="match status" value="1"/>
</dbReference>
<dbReference type="InterPro" id="IPR009057">
    <property type="entry name" value="Homeodomain-like_sf"/>
</dbReference>
<evidence type="ECO:0000313" key="6">
    <source>
        <dbReference type="Proteomes" id="UP000247591"/>
    </source>
</evidence>
<gene>
    <name evidence="5" type="ORF">DFR67_111178</name>
</gene>
<dbReference type="EMBL" id="QJSP01000011">
    <property type="protein sequence ID" value="PYE15102.1"/>
    <property type="molecule type" value="Genomic_DNA"/>
</dbReference>
<evidence type="ECO:0000256" key="2">
    <source>
        <dbReference type="PROSITE-ProRule" id="PRU00335"/>
    </source>
</evidence>
<feature type="compositionally biased region" description="Polar residues" evidence="3">
    <location>
        <begin position="66"/>
        <end position="84"/>
    </location>
</feature>
<dbReference type="Proteomes" id="UP000247591">
    <property type="component" value="Unassembled WGS sequence"/>
</dbReference>
<dbReference type="SUPFAM" id="SSF46689">
    <property type="entry name" value="Homeodomain-like"/>
    <property type="match status" value="1"/>
</dbReference>